<accession>A0A2W6N8M9</accession>
<dbReference type="PROSITE" id="PS51257">
    <property type="entry name" value="PROKAR_LIPOPROTEIN"/>
    <property type="match status" value="1"/>
</dbReference>
<feature type="compositionally biased region" description="Polar residues" evidence="1">
    <location>
        <begin position="43"/>
        <end position="68"/>
    </location>
</feature>
<feature type="region of interest" description="Disordered" evidence="1">
    <location>
        <begin position="32"/>
        <end position="69"/>
    </location>
</feature>
<sequence>MMNKKWKLLLLTVTAFAVLSACTSNKITSDEAEQAEKQATEQVTGQKENGDTSSNKQNAGSTDQQVTPDNLIDTLTKGSKDAIYNQFTPDMKQAVSLEDFKASADSFLKGVKSWKQVVDAEMNGLTEYAWTDDTGTKGIRAYFTEDHQIGGLSITPLEAHPDTDNKLTKTEFQFPMKGEMYVFWGGHSVMENYHYEHETQRYALDIVQTKDGASYQGDAKDNANYYAFGQPLYAAADGEVVEIKNDIEDNVPGVMNPEEPAGNYVVIDHGNKEYSITGHIKKGSVAVKKGDKVKQGDHIGDLGNSGNSSEAHLHFQVSDGPDLFTSRSLNIRWADQSQELTRGNTVQGLPE</sequence>
<evidence type="ECO:0000256" key="2">
    <source>
        <dbReference type="SAM" id="SignalP"/>
    </source>
</evidence>
<dbReference type="AlphaFoldDB" id="A0A2W6N8M9"/>
<comment type="caution">
    <text evidence="4">The sequence shown here is derived from an EMBL/GenBank/DDBJ whole genome shotgun (WGS) entry which is preliminary data.</text>
</comment>
<dbReference type="InterPro" id="IPR011055">
    <property type="entry name" value="Dup_hybrid_motif"/>
</dbReference>
<dbReference type="PANTHER" id="PTHR21666">
    <property type="entry name" value="PEPTIDASE-RELATED"/>
    <property type="match status" value="1"/>
</dbReference>
<dbReference type="PANTHER" id="PTHR21666:SF270">
    <property type="entry name" value="MUREIN HYDROLASE ACTIVATOR ENVC"/>
    <property type="match status" value="1"/>
</dbReference>
<dbReference type="Proteomes" id="UP000249204">
    <property type="component" value="Unassembled WGS sequence"/>
</dbReference>
<evidence type="ECO:0000256" key="1">
    <source>
        <dbReference type="SAM" id="MobiDB-lite"/>
    </source>
</evidence>
<organism evidence="4 5">
    <name type="scientific">Paenibacillus silvae</name>
    <dbReference type="NCBI Taxonomy" id="1325358"/>
    <lineage>
        <taxon>Bacteria</taxon>
        <taxon>Bacillati</taxon>
        <taxon>Bacillota</taxon>
        <taxon>Bacilli</taxon>
        <taxon>Bacillales</taxon>
        <taxon>Paenibacillaceae</taxon>
        <taxon>Paenibacillus</taxon>
    </lineage>
</organism>
<keyword evidence="2" id="KW-0732">Signal</keyword>
<gene>
    <name evidence="4" type="ORF">DN757_29415</name>
</gene>
<dbReference type="Gene3D" id="2.70.70.10">
    <property type="entry name" value="Glucose Permease (Domain IIA)"/>
    <property type="match status" value="1"/>
</dbReference>
<feature type="signal peptide" evidence="2">
    <location>
        <begin position="1"/>
        <end position="23"/>
    </location>
</feature>
<reference evidence="4 5" key="1">
    <citation type="submission" date="2018-06" db="EMBL/GenBank/DDBJ databases">
        <title>Isolation of heavy metals resistant Paenibacillus silvae NC2 from Gold-Copper mine in ZiJin, China.</title>
        <authorList>
            <person name="Xu J."/>
            <person name="Mazhar H.S."/>
            <person name="Rensing C."/>
        </authorList>
    </citation>
    <scope>NUCLEOTIDE SEQUENCE [LARGE SCALE GENOMIC DNA]</scope>
    <source>
        <strain evidence="4 5">NC2</strain>
    </source>
</reference>
<feature type="domain" description="M23ase beta-sheet core" evidence="3">
    <location>
        <begin position="229"/>
        <end position="318"/>
    </location>
</feature>
<protein>
    <submittedName>
        <fullName evidence="4">M23 family peptidase</fullName>
    </submittedName>
</protein>
<dbReference type="GO" id="GO:0004222">
    <property type="term" value="F:metalloendopeptidase activity"/>
    <property type="evidence" value="ECO:0007669"/>
    <property type="project" value="TreeGrafter"/>
</dbReference>
<name>A0A2W6N8M9_9BACL</name>
<dbReference type="Pfam" id="PF01551">
    <property type="entry name" value="Peptidase_M23"/>
    <property type="match status" value="1"/>
</dbReference>
<dbReference type="SUPFAM" id="SSF51261">
    <property type="entry name" value="Duplicated hybrid motif"/>
    <property type="match status" value="1"/>
</dbReference>
<evidence type="ECO:0000313" key="4">
    <source>
        <dbReference type="EMBL" id="PZT52051.1"/>
    </source>
</evidence>
<evidence type="ECO:0000259" key="3">
    <source>
        <dbReference type="Pfam" id="PF01551"/>
    </source>
</evidence>
<dbReference type="InterPro" id="IPR050570">
    <property type="entry name" value="Cell_wall_metabolism_enzyme"/>
</dbReference>
<evidence type="ECO:0000313" key="5">
    <source>
        <dbReference type="Proteomes" id="UP000249204"/>
    </source>
</evidence>
<feature type="chain" id="PRO_5038337623" evidence="2">
    <location>
        <begin position="24"/>
        <end position="351"/>
    </location>
</feature>
<proteinExistence type="predicted"/>
<dbReference type="EMBL" id="QKWW01000138">
    <property type="protein sequence ID" value="PZT52051.1"/>
    <property type="molecule type" value="Genomic_DNA"/>
</dbReference>
<dbReference type="CDD" id="cd12797">
    <property type="entry name" value="M23_peptidase"/>
    <property type="match status" value="1"/>
</dbReference>
<dbReference type="InterPro" id="IPR016047">
    <property type="entry name" value="M23ase_b-sheet_dom"/>
</dbReference>